<organism evidence="1 2">
    <name type="scientific">Parascaris univalens</name>
    <name type="common">Nematode worm</name>
    <dbReference type="NCBI Taxonomy" id="6257"/>
    <lineage>
        <taxon>Eukaryota</taxon>
        <taxon>Metazoa</taxon>
        <taxon>Ecdysozoa</taxon>
        <taxon>Nematoda</taxon>
        <taxon>Chromadorea</taxon>
        <taxon>Rhabditida</taxon>
        <taxon>Spirurina</taxon>
        <taxon>Ascaridomorpha</taxon>
        <taxon>Ascaridoidea</taxon>
        <taxon>Ascarididae</taxon>
        <taxon>Parascaris</taxon>
    </lineage>
</organism>
<accession>A0A915AJ78</accession>
<dbReference type="Proteomes" id="UP000887569">
    <property type="component" value="Unplaced"/>
</dbReference>
<reference evidence="2" key="1">
    <citation type="submission" date="2022-11" db="UniProtKB">
        <authorList>
            <consortium name="WormBaseParasite"/>
        </authorList>
    </citation>
    <scope>IDENTIFICATION</scope>
</reference>
<sequence>ATHVGMSILQLARVSGATIRQCSCREMDICIKQFKQHAAICTDTCWQHIGKVTFQLLFTQKVVF</sequence>
<evidence type="ECO:0000313" key="2">
    <source>
        <dbReference type="WBParaSite" id="PgR009X_g086_t02"/>
    </source>
</evidence>
<protein>
    <submittedName>
        <fullName evidence="2">Protein Wnt</fullName>
    </submittedName>
</protein>
<dbReference type="AlphaFoldDB" id="A0A915AJ78"/>
<evidence type="ECO:0000313" key="1">
    <source>
        <dbReference type="Proteomes" id="UP000887569"/>
    </source>
</evidence>
<name>A0A915AJ78_PARUN</name>
<keyword evidence="1" id="KW-1185">Reference proteome</keyword>
<proteinExistence type="predicted"/>
<dbReference type="WBParaSite" id="PgR009X_g086_t02">
    <property type="protein sequence ID" value="PgR009X_g086_t02"/>
    <property type="gene ID" value="PgR009X_g086"/>
</dbReference>